<evidence type="ECO:0000256" key="1">
    <source>
        <dbReference type="SAM" id="MobiDB-lite"/>
    </source>
</evidence>
<name>A0A7C8K0D7_ORBOL</name>
<feature type="compositionally biased region" description="Low complexity" evidence="1">
    <location>
        <begin position="248"/>
        <end position="270"/>
    </location>
</feature>
<feature type="region of interest" description="Disordered" evidence="1">
    <location>
        <begin position="241"/>
        <end position="270"/>
    </location>
</feature>
<comment type="caution">
    <text evidence="3">The sequence shown here is derived from an EMBL/GenBank/DDBJ whole genome shotgun (WGS) entry which is preliminary data.</text>
</comment>
<keyword evidence="2" id="KW-0732">Signal</keyword>
<feature type="chain" id="PRO_5028943742" evidence="2">
    <location>
        <begin position="30"/>
        <end position="363"/>
    </location>
</feature>
<feature type="signal peptide" evidence="2">
    <location>
        <begin position="1"/>
        <end position="29"/>
    </location>
</feature>
<reference evidence="3 4" key="1">
    <citation type="submission" date="2019-06" db="EMBL/GenBank/DDBJ databases">
        <authorList>
            <person name="Palmer J.M."/>
        </authorList>
    </citation>
    <scope>NUCLEOTIDE SEQUENCE [LARGE SCALE GENOMIC DNA]</scope>
    <source>
        <strain evidence="3 4">TWF703</strain>
    </source>
</reference>
<proteinExistence type="predicted"/>
<protein>
    <submittedName>
        <fullName evidence="3">Uncharacterized protein</fullName>
    </submittedName>
</protein>
<dbReference type="Proteomes" id="UP000480548">
    <property type="component" value="Unassembled WGS sequence"/>
</dbReference>
<dbReference type="EMBL" id="WIQZ01000009">
    <property type="protein sequence ID" value="KAF3143477.1"/>
    <property type="molecule type" value="Genomic_DNA"/>
</dbReference>
<gene>
    <name evidence="3" type="ORF">TWF703_010891</name>
</gene>
<dbReference type="AlphaFoldDB" id="A0A7C8K0D7"/>
<evidence type="ECO:0000256" key="2">
    <source>
        <dbReference type="SAM" id="SignalP"/>
    </source>
</evidence>
<evidence type="ECO:0000313" key="4">
    <source>
        <dbReference type="Proteomes" id="UP000480548"/>
    </source>
</evidence>
<sequence>MARSTGPSKSASWLLTAMTVLGFFAQTEAVITAIEGRYPHEISMAAIMQRQDSSTGFQSSTNLTSSGRRYVRGLGKSLEQRQLSISRFWIGESLQSDGSSRFILVDDETSAATFDLTLKQLISIDSGNSITFASTADIAAGLGPWEASPDAGDISVEFVIDSGTGAVIWSHPIFSNMLNFHPAPCFVSSGTTTAVDWIYNPSNEGVCSRFVLQATGGDLPAATATPSLTSIVPTGPQTWIGTTPMPPTSSSSSSTDTDTAGPTETESGITTSTIIDTATITSTTQTTSLVTVTSCDNWGSCDQWTSTTTQTSTTLYTKPCTTALPIPVPVSEATAAGSAWFLAKCMLSASLASAIGFVLTTAW</sequence>
<evidence type="ECO:0000313" key="3">
    <source>
        <dbReference type="EMBL" id="KAF3143477.1"/>
    </source>
</evidence>
<accession>A0A7C8K0D7</accession>
<organism evidence="3 4">
    <name type="scientific">Orbilia oligospora</name>
    <name type="common">Nematode-trapping fungus</name>
    <name type="synonym">Arthrobotrys oligospora</name>
    <dbReference type="NCBI Taxonomy" id="2813651"/>
    <lineage>
        <taxon>Eukaryota</taxon>
        <taxon>Fungi</taxon>
        <taxon>Dikarya</taxon>
        <taxon>Ascomycota</taxon>
        <taxon>Pezizomycotina</taxon>
        <taxon>Orbiliomycetes</taxon>
        <taxon>Orbiliales</taxon>
        <taxon>Orbiliaceae</taxon>
        <taxon>Orbilia</taxon>
    </lineage>
</organism>